<name>A0A927AXJ3_9BACT</name>
<dbReference type="Pfam" id="PF02472">
    <property type="entry name" value="ExbD"/>
    <property type="match status" value="1"/>
</dbReference>
<evidence type="ECO:0000256" key="8">
    <source>
        <dbReference type="SAM" id="Phobius"/>
    </source>
</evidence>
<keyword evidence="6 8" id="KW-0472">Membrane</keyword>
<dbReference type="GO" id="GO:0015031">
    <property type="term" value="P:protein transport"/>
    <property type="evidence" value="ECO:0007669"/>
    <property type="project" value="UniProtKB-KW"/>
</dbReference>
<keyword evidence="10" id="KW-1185">Reference proteome</keyword>
<dbReference type="InterPro" id="IPR003400">
    <property type="entry name" value="ExbD"/>
</dbReference>
<keyword evidence="3" id="KW-1003">Cell membrane</keyword>
<evidence type="ECO:0000256" key="6">
    <source>
        <dbReference type="ARBA" id="ARBA00023136"/>
    </source>
</evidence>
<dbReference type="AlphaFoldDB" id="A0A927AXJ3"/>
<keyword evidence="4 7" id="KW-0812">Transmembrane</keyword>
<proteinExistence type="inferred from homology"/>
<evidence type="ECO:0000256" key="1">
    <source>
        <dbReference type="ARBA" id="ARBA00004162"/>
    </source>
</evidence>
<comment type="caution">
    <text evidence="9">The sequence shown here is derived from an EMBL/GenBank/DDBJ whole genome shotgun (WGS) entry which is preliminary data.</text>
</comment>
<evidence type="ECO:0000256" key="3">
    <source>
        <dbReference type="ARBA" id="ARBA00022475"/>
    </source>
</evidence>
<comment type="similarity">
    <text evidence="2 7">Belongs to the ExbD/TolR family.</text>
</comment>
<keyword evidence="7" id="KW-0653">Protein transport</keyword>
<dbReference type="RefSeq" id="WP_191037248.1">
    <property type="nucleotide sequence ID" value="NZ_JACXAA010000001.1"/>
</dbReference>
<reference evidence="9" key="1">
    <citation type="submission" date="2020-09" db="EMBL/GenBank/DDBJ databases">
        <authorList>
            <person name="Kim M.K."/>
        </authorList>
    </citation>
    <scope>NUCLEOTIDE SEQUENCE</scope>
    <source>
        <strain evidence="9">BT704</strain>
    </source>
</reference>
<keyword evidence="7" id="KW-0813">Transport</keyword>
<evidence type="ECO:0000256" key="4">
    <source>
        <dbReference type="ARBA" id="ARBA00022692"/>
    </source>
</evidence>
<evidence type="ECO:0000256" key="5">
    <source>
        <dbReference type="ARBA" id="ARBA00022989"/>
    </source>
</evidence>
<protein>
    <submittedName>
        <fullName evidence="9">Biopolymer transporter ExbD</fullName>
    </submittedName>
</protein>
<comment type="subcellular location">
    <subcellularLocation>
        <location evidence="1">Cell membrane</location>
        <topology evidence="1">Single-pass membrane protein</topology>
    </subcellularLocation>
    <subcellularLocation>
        <location evidence="7">Cell membrane</location>
        <topology evidence="7">Single-pass type II membrane protein</topology>
    </subcellularLocation>
</comment>
<evidence type="ECO:0000313" key="9">
    <source>
        <dbReference type="EMBL" id="MBD2751608.1"/>
    </source>
</evidence>
<feature type="transmembrane region" description="Helical" evidence="8">
    <location>
        <begin position="12"/>
        <end position="30"/>
    </location>
</feature>
<dbReference type="GO" id="GO:0005886">
    <property type="term" value="C:plasma membrane"/>
    <property type="evidence" value="ECO:0007669"/>
    <property type="project" value="UniProtKB-SubCell"/>
</dbReference>
<dbReference type="EMBL" id="JACXAA010000001">
    <property type="protein sequence ID" value="MBD2751608.1"/>
    <property type="molecule type" value="Genomic_DNA"/>
</dbReference>
<evidence type="ECO:0000313" key="10">
    <source>
        <dbReference type="Proteomes" id="UP000653797"/>
    </source>
</evidence>
<dbReference type="Proteomes" id="UP000653797">
    <property type="component" value="Unassembled WGS sequence"/>
</dbReference>
<sequence length="179" mass="20588">MKRQTYTPIRIDFTPFVNVALLLIVFFVWLKTVQRENVMQMNIPGGIMCYYGWKPKADANLFLLDNNRIGFLNYNLNGVGPEFIETDYSAAGIKNQLISITLNHNYGAIVLITPTKLSTFKNLVDILDEVRMTGHIKFCFNDVLTPAEQKLIASYERYKNAHPTTALFIHRAFYTQSVR</sequence>
<evidence type="ECO:0000256" key="7">
    <source>
        <dbReference type="RuleBase" id="RU003879"/>
    </source>
</evidence>
<dbReference type="GO" id="GO:0022857">
    <property type="term" value="F:transmembrane transporter activity"/>
    <property type="evidence" value="ECO:0007669"/>
    <property type="project" value="InterPro"/>
</dbReference>
<gene>
    <name evidence="9" type="ORF">IC230_01795</name>
</gene>
<evidence type="ECO:0000256" key="2">
    <source>
        <dbReference type="ARBA" id="ARBA00005811"/>
    </source>
</evidence>
<accession>A0A927AXJ3</accession>
<keyword evidence="5 8" id="KW-1133">Transmembrane helix</keyword>
<organism evidence="9 10">
    <name type="scientific">Spirosoma validum</name>
    <dbReference type="NCBI Taxonomy" id="2771355"/>
    <lineage>
        <taxon>Bacteria</taxon>
        <taxon>Pseudomonadati</taxon>
        <taxon>Bacteroidota</taxon>
        <taxon>Cytophagia</taxon>
        <taxon>Cytophagales</taxon>
        <taxon>Cytophagaceae</taxon>
        <taxon>Spirosoma</taxon>
    </lineage>
</organism>